<evidence type="ECO:0000313" key="8">
    <source>
        <dbReference type="EMBL" id="OCB87599.1"/>
    </source>
</evidence>
<dbReference type="InterPro" id="IPR001338">
    <property type="entry name" value="Class_I_Hydrophobin"/>
</dbReference>
<evidence type="ECO:0000256" key="1">
    <source>
        <dbReference type="ARBA" id="ARBA00004191"/>
    </source>
</evidence>
<dbReference type="SMART" id="SM00075">
    <property type="entry name" value="HYDRO"/>
    <property type="match status" value="1"/>
</dbReference>
<comment type="similarity">
    <text evidence="2 6">Belongs to the fungal hydrophobin family.</text>
</comment>
<accession>A0A9Q5HXC3</accession>
<keyword evidence="9" id="KW-1185">Reference proteome</keyword>
<evidence type="ECO:0000256" key="6">
    <source>
        <dbReference type="RuleBase" id="RU365009"/>
    </source>
</evidence>
<feature type="chain" id="PRO_5040543434" description="Hydrophobin" evidence="6">
    <location>
        <begin position="28"/>
        <end position="235"/>
    </location>
</feature>
<dbReference type="EMBL" id="LNZH02000190">
    <property type="protein sequence ID" value="OCB87599.1"/>
    <property type="molecule type" value="Genomic_DNA"/>
</dbReference>
<dbReference type="GO" id="GO:0009277">
    <property type="term" value="C:fungal-type cell wall"/>
    <property type="evidence" value="ECO:0007669"/>
    <property type="project" value="InterPro"/>
</dbReference>
<evidence type="ECO:0000256" key="5">
    <source>
        <dbReference type="ARBA" id="ARBA00023157"/>
    </source>
</evidence>
<keyword evidence="6" id="KW-0732">Signal</keyword>
<gene>
    <name evidence="8" type="ORF">A7U60_g5304</name>
</gene>
<feature type="signal peptide" evidence="6">
    <location>
        <begin position="1"/>
        <end position="27"/>
    </location>
</feature>
<dbReference type="GO" id="GO:0005199">
    <property type="term" value="F:structural constituent of cell wall"/>
    <property type="evidence" value="ECO:0007669"/>
    <property type="project" value="InterPro"/>
</dbReference>
<feature type="region of interest" description="Disordered" evidence="7">
    <location>
        <begin position="42"/>
        <end position="101"/>
    </location>
</feature>
<comment type="caution">
    <text evidence="8">The sequence shown here is derived from an EMBL/GenBank/DDBJ whole genome shotgun (WGS) entry which is preliminary data.</text>
</comment>
<evidence type="ECO:0000256" key="7">
    <source>
        <dbReference type="SAM" id="MobiDB-lite"/>
    </source>
</evidence>
<evidence type="ECO:0000256" key="3">
    <source>
        <dbReference type="ARBA" id="ARBA00022512"/>
    </source>
</evidence>
<keyword evidence="4 6" id="KW-0964">Secreted</keyword>
<evidence type="ECO:0000313" key="9">
    <source>
        <dbReference type="Proteomes" id="UP000757232"/>
    </source>
</evidence>
<organism evidence="8 9">
    <name type="scientific">Sanghuangporus baumii</name>
    <name type="common">Phellinus baumii</name>
    <dbReference type="NCBI Taxonomy" id="108892"/>
    <lineage>
        <taxon>Eukaryota</taxon>
        <taxon>Fungi</taxon>
        <taxon>Dikarya</taxon>
        <taxon>Basidiomycota</taxon>
        <taxon>Agaricomycotina</taxon>
        <taxon>Agaricomycetes</taxon>
        <taxon>Hymenochaetales</taxon>
        <taxon>Hymenochaetaceae</taxon>
        <taxon>Sanghuangporus</taxon>
    </lineage>
</organism>
<feature type="compositionally biased region" description="Low complexity" evidence="7">
    <location>
        <begin position="82"/>
        <end position="101"/>
    </location>
</feature>
<protein>
    <recommendedName>
        <fullName evidence="6">Hydrophobin</fullName>
    </recommendedName>
</protein>
<reference evidence="8" key="1">
    <citation type="submission" date="2016-06" db="EMBL/GenBank/DDBJ databases">
        <title>Draft Genome sequence of the fungus Inonotus baumii.</title>
        <authorList>
            <person name="Zhu H."/>
            <person name="Lin W."/>
        </authorList>
    </citation>
    <scope>NUCLEOTIDE SEQUENCE</scope>
    <source>
        <strain evidence="8">821</strain>
    </source>
</reference>
<dbReference type="Pfam" id="PF01185">
    <property type="entry name" value="Hydrophobin"/>
    <property type="match status" value="1"/>
</dbReference>
<dbReference type="OrthoDB" id="4225815at2759"/>
<dbReference type="Proteomes" id="UP000757232">
    <property type="component" value="Unassembled WGS sequence"/>
</dbReference>
<dbReference type="CDD" id="cd23507">
    <property type="entry name" value="hydrophobin_I"/>
    <property type="match status" value="1"/>
</dbReference>
<proteinExistence type="inferred from homology"/>
<evidence type="ECO:0000256" key="2">
    <source>
        <dbReference type="ARBA" id="ARBA00010446"/>
    </source>
</evidence>
<sequence>MKLSSILPFIATALPILLMQHATPANAAALCIPSIYCPQASPSPAPACTEGGDTPPHASSTSTSLHTSTYVPKPSTTSDIKPTTTWTPPTTTSVVEPPITTTPVIPVSIPASAKSTYTPTAVPVGTSSAGEHHTITTTVTVSGAPQPTTGSSCSTGPVQCCNSVQSASSEDASNMLGLLGVVLQDVNVPVGLNCIPISVIGAGSGGTCNAQTVCCENNQFQGLINIGCTPINIGL</sequence>
<comment type="subcellular location">
    <subcellularLocation>
        <location evidence="1 6">Secreted</location>
        <location evidence="1 6">Cell wall</location>
    </subcellularLocation>
</comment>
<feature type="compositionally biased region" description="Low complexity" evidence="7">
    <location>
        <begin position="54"/>
        <end position="69"/>
    </location>
</feature>
<dbReference type="AlphaFoldDB" id="A0A9Q5HXC3"/>
<name>A0A9Q5HXC3_SANBA</name>
<evidence type="ECO:0000256" key="4">
    <source>
        <dbReference type="ARBA" id="ARBA00022525"/>
    </source>
</evidence>
<keyword evidence="5 6" id="KW-1015">Disulfide bond</keyword>
<keyword evidence="3 6" id="KW-0134">Cell wall</keyword>